<dbReference type="Gene3D" id="2.60.40.10">
    <property type="entry name" value="Immunoglobulins"/>
    <property type="match status" value="3"/>
</dbReference>
<evidence type="ECO:0000256" key="4">
    <source>
        <dbReference type="ARBA" id="ARBA00022825"/>
    </source>
</evidence>
<evidence type="ECO:0000313" key="13">
    <source>
        <dbReference type="Proteomes" id="UP000466864"/>
    </source>
</evidence>
<keyword evidence="6" id="KW-0175">Coiled coil</keyword>
<dbReference type="Pfam" id="PF17802">
    <property type="entry name" value="SpaA"/>
    <property type="match status" value="3"/>
</dbReference>
<evidence type="ECO:0000256" key="5">
    <source>
        <dbReference type="PROSITE-ProRule" id="PRU01240"/>
    </source>
</evidence>
<feature type="domain" description="SpaA-like prealbumin fold" evidence="10">
    <location>
        <begin position="956"/>
        <end position="1063"/>
    </location>
</feature>
<accession>A0A7X2PA22</accession>
<dbReference type="GO" id="GO:0006508">
    <property type="term" value="P:proteolysis"/>
    <property type="evidence" value="ECO:0007669"/>
    <property type="project" value="UniProtKB-KW"/>
</dbReference>
<evidence type="ECO:0000259" key="11">
    <source>
        <dbReference type="Pfam" id="PF18202"/>
    </source>
</evidence>
<feature type="domain" description="T-Q ester bond containing" evidence="11">
    <location>
        <begin position="2495"/>
        <end position="2606"/>
    </location>
</feature>
<feature type="region of interest" description="Disordered" evidence="7">
    <location>
        <begin position="51"/>
        <end position="72"/>
    </location>
</feature>
<dbReference type="PROSITE" id="PS00136">
    <property type="entry name" value="SUBTILASE_ASP"/>
    <property type="match status" value="1"/>
</dbReference>
<keyword evidence="8" id="KW-0472">Membrane</keyword>
<dbReference type="Pfam" id="PF18202">
    <property type="entry name" value="TQ"/>
    <property type="match status" value="7"/>
</dbReference>
<feature type="domain" description="T-Q ester bond containing" evidence="11">
    <location>
        <begin position="2229"/>
        <end position="2358"/>
    </location>
</feature>
<dbReference type="PANTHER" id="PTHR43806:SF11">
    <property type="entry name" value="CEREVISIN-RELATED"/>
    <property type="match status" value="1"/>
</dbReference>
<keyword evidence="8" id="KW-0812">Transmembrane</keyword>
<proteinExistence type="inferred from homology"/>
<dbReference type="SUPFAM" id="SSF52743">
    <property type="entry name" value="Subtilisin-like"/>
    <property type="match status" value="1"/>
</dbReference>
<feature type="signal peptide" evidence="9">
    <location>
        <begin position="1"/>
        <end position="37"/>
    </location>
</feature>
<evidence type="ECO:0000259" key="10">
    <source>
        <dbReference type="Pfam" id="PF17802"/>
    </source>
</evidence>
<protein>
    <submittedName>
        <fullName evidence="12">VaFE repeat-containing surface-anchored protein</fullName>
    </submittedName>
</protein>
<keyword evidence="2 5" id="KW-0645">Protease</keyword>
<dbReference type="PROSITE" id="PS51257">
    <property type="entry name" value="PROKAR_LIPOPROTEIN"/>
    <property type="match status" value="1"/>
</dbReference>
<keyword evidence="13" id="KW-1185">Reference proteome</keyword>
<evidence type="ECO:0000256" key="3">
    <source>
        <dbReference type="ARBA" id="ARBA00022801"/>
    </source>
</evidence>
<feature type="compositionally biased region" description="Polar residues" evidence="7">
    <location>
        <begin position="2627"/>
        <end position="2646"/>
    </location>
</feature>
<evidence type="ECO:0000256" key="1">
    <source>
        <dbReference type="ARBA" id="ARBA00011073"/>
    </source>
</evidence>
<comment type="caution">
    <text evidence="12">The sequence shown here is derived from an EMBL/GenBank/DDBJ whole genome shotgun (WGS) entry which is preliminary data.</text>
</comment>
<sequence>MSAKKYNCYSLRERIFAGILCAATAVTGACSTSTVMAAGNTVSASSASAVSSAPAETDSTAGSVDSVGSDGTAVEKTVTSDTAAAFDVSTSEDTGTASAAGTVTDGMDFSSARLILGTADEGIIEDMDNVVSSYDGVYLLQYASEKDAENAYAYYADKADFVSPDAGIQAADDASVVEGGEVKEDTDAFTALDAALDDTGDEKEEKDATAAGKTIAVLDSGISKKDFDNVIDAVSMLGENTDDDNGHGTGSMEYILSKNPDARVISVKVLDKNGIGTASAVYAGIRYAEEQKADIILMPLYAYCDAGNAAISEAVREAESAGITVVGAAGNDGNNASYYIPGSITEAMIVGACDEKGNRITKSNYGDTVDYYVKAGSTSEASALMAGFLSSISGNTDDALTAALQEKSWLFANGVEAADGSGADVPDASSGFIAADDLASYVTDGTHPEDQYITQWLGVSKEKILAELNSHTADNYYLTTPYLSLGLTGNLPRPNGDTGGYTAGMQCTGFVVYVLNKAAGYANTVSTMSNQNMYFKISDGKYWGLYGSWLNAFKAHHIIGYYFNSKEDMLKSGKLQKGDILIIDPSGSGLVNNKDADGNVRDGHTGFFWGDSSSEDKFWHSDHHMVNGQTVIMSNVISEITGKLSAPYNNYLVIPLGEPGEGDPGLVRVKKLDAETNQPVAGAVFQFAFKSDDGKHDFTCEFKSDSDGIASIDNNHLASGSIPADLMSGNIVKLPHGTMTVTETKAPDGYTTDGCVVSKEGQTLSNTTTVSFKLGEKGWTFQNNAVDVDGVIVKDEEIPPKGGVEIEKFDIEDLGNASTGVSGGCGTGHVQGNATLEGAKIAIVKDDGKTVVTTLTTDANGLAKTASDALDVGKYYAVEITPPKGYLGQGDSTAAIDLNSIDISKLDPNLYCSFELTKEKTRSSDPVVHLKGKKTGESIQNDVIRGGVLVVKADSEWKKSESQGDASLDGVTYTIYNESAHPVIVDNKECQPGEEVESIVTEWDDSRKAYVATTGTTDRAKMLPYGSYKIVETSVTTTNGYKKDGWEKHFTIDSEGQMVEFRDEGSGWNTDTVYRGKVIIGKVDRETGLYTSLGAAHLDGTWFEIINRSDYIHPSNGTIHFKGRDYKTGEVICREKARWDDDLKAYVLKVDEIPFGTYEIREAQKDPDSKAASPLSHAGTLYSSDNVAGSGLDSILSAVGNLGKNLISKFSIPQERASGTGYIYDSTSRNWYQYFQIRKDGEEVYIDYDFGGDEGNYDGTRTAEQKANNDGDRSDAHPNQQLTYNQTKDTKNQQLSVTYHNGNISNNQKASVQSAADNQVMRDDIHFNKVDNESKTMPNTIFKVTSKTTGESHIIVTGGNGSYDSASYNDSETEGRRKHTYLTNLLDPEIDGNDPSKDRYSGNLARTIQIDKYGDWYVANDDLTKKDTDYSTYFYANDYQNNFGTWFTGLSPLSEAGWKAKQKLTQKHIDDLTAQLENAKADEKKAIQNEIEDLHEEYELEVQWAEHAAKDGYAVWNRYFTSSNTDGTKTYDGTTYTVYAANGHTNTVKVNDTLCALPFDTYLIEELPCKENKGKNLISFTFTTAETADMDMNDWSSYHDDGIENAGGDGKITGINIDLGTRVNYNVGIYTTLNFVNNANVGTKTAPAGKNVSLVDTVHYDNLLLGNKTDETGDSKPEDSDRYYKLVGELHRVRRTENADGTYTCTADTDVLASGSTTFHPTTTNGDVKVSFDSVDISSLGSDSLVAYEYLYYYYNGQLQLIADHADDSDADQIVSVPAIHTTARGDIGHEADGDATEHKGKVTITDTIAYSNLTPDTKYEMTAVLKDKFITVQEKDADGKEISVPATLLYKDFLGNYKPVTNTVFFTPDKADGSVDVPVKISLNNLYLGTSDGEDEDQITKLESLAGRTVVAFETLSVNGETYAVHEDINDNGQTLTFPEIHTTATLNDTGDHTVIANDQKNTVVYDEVRYSNLIPGKTYTIYGVLHRKTYDLLGNAKDGGVLTDEDGNDVTGVLVDSRTKKDLGTTEFTPEKASGSVLLKFTFATKLLTNENIGEADSELVAFETLKREKTTVAVHADITDAEQTVAVSSMKTMAVDAETGTHQMTAPVDENGKPVRITINDTVSYIGLIPGKTYDIKGKLVDKKTGQTAQDAEGNDITSSVTFKAEKADGSQVIPFTFTGMNLTEEDRYAGFTLVAFETLYDHETEKTVYKHENVSDADQTIYIAGVKTTATDSDTDSHTMSMNHEIHITDRVEYKNLIPGKKYTVTGTLHYQEKRSGGRITDGGTVTDNSGEAVQASQEFTPTAADGYVNLKFTFVPDVDEIAGKTVVAFESLTQEGKLIGVHADISDEAQSVMKPSIHTTVKGNVDGDTHKLELKEDTTFTDTVTYQNLIPGEEYTLIGTLMDKGTNAPVTVNNENVTAEKTFTAKGSDGTVDVKFEGFDLREISSQYLVVFEKLYKDGELVAEHEDFNDADQNLTPEKETPPETKAEIHTTADLKDVDDDGTATVVDTVKYYDLTPGKTYVLKGILMDKADDTEVIVDGSKVTADMEFTPTEADGTVDVTFTFNAEKLSARKLVVFEELYLNDELVADHKDINDEDQTVEIPDKTDDTVTPTPTPKQTKTASETKTATPVSTGTSASQNAPQTGVRTIIPELLILLAAIGAGIAGTVIYRKRRTHRNSQN</sequence>
<keyword evidence="4 5" id="KW-0720">Serine protease</keyword>
<dbReference type="InterPro" id="IPR050131">
    <property type="entry name" value="Peptidase_S8_subtilisin-like"/>
</dbReference>
<name>A0A7X2PA22_9FIRM</name>
<dbReference type="RefSeq" id="WP_154458903.1">
    <property type="nucleotide sequence ID" value="NZ_VUMV01000012.1"/>
</dbReference>
<dbReference type="Gene3D" id="2.60.40.3930">
    <property type="match status" value="7"/>
</dbReference>
<dbReference type="Proteomes" id="UP000466864">
    <property type="component" value="Unassembled WGS sequence"/>
</dbReference>
<keyword evidence="9" id="KW-0732">Signal</keyword>
<feature type="coiled-coil region" evidence="6">
    <location>
        <begin position="1462"/>
        <end position="1497"/>
    </location>
</feature>
<dbReference type="InterPro" id="IPR023827">
    <property type="entry name" value="Peptidase_S8_Asp-AS"/>
</dbReference>
<evidence type="ECO:0000256" key="2">
    <source>
        <dbReference type="ARBA" id="ARBA00022670"/>
    </source>
</evidence>
<feature type="compositionally biased region" description="Basic and acidic residues" evidence="7">
    <location>
        <begin position="1261"/>
        <end position="1276"/>
    </location>
</feature>
<feature type="domain" description="SpaA-like prealbumin fold" evidence="10">
    <location>
        <begin position="667"/>
        <end position="754"/>
    </location>
</feature>
<evidence type="ECO:0000256" key="9">
    <source>
        <dbReference type="SAM" id="SignalP"/>
    </source>
</evidence>
<feature type="transmembrane region" description="Helical" evidence="8">
    <location>
        <begin position="2654"/>
        <end position="2675"/>
    </location>
</feature>
<dbReference type="PANTHER" id="PTHR43806">
    <property type="entry name" value="PEPTIDASE S8"/>
    <property type="match status" value="1"/>
</dbReference>
<dbReference type="PROSITE" id="PS51892">
    <property type="entry name" value="SUBTILASE"/>
    <property type="match status" value="1"/>
</dbReference>
<feature type="compositionally biased region" description="Basic and acidic residues" evidence="7">
    <location>
        <begin position="2482"/>
        <end position="2492"/>
    </location>
</feature>
<dbReference type="GO" id="GO:0004252">
    <property type="term" value="F:serine-type endopeptidase activity"/>
    <property type="evidence" value="ECO:0007669"/>
    <property type="project" value="UniProtKB-UniRule"/>
</dbReference>
<feature type="domain" description="T-Q ester bond containing" evidence="11">
    <location>
        <begin position="1940"/>
        <end position="2090"/>
    </location>
</feature>
<feature type="active site" description="Charge relay system" evidence="5">
    <location>
        <position position="379"/>
    </location>
</feature>
<feature type="region of interest" description="Disordered" evidence="7">
    <location>
        <begin position="2599"/>
        <end position="2646"/>
    </location>
</feature>
<gene>
    <name evidence="12" type="ORF">FYJ60_11885</name>
</gene>
<comment type="similarity">
    <text evidence="1 5">Belongs to the peptidase S8 family.</text>
</comment>
<keyword evidence="8" id="KW-1133">Transmembrane helix</keyword>
<feature type="domain" description="T-Q ester bond containing" evidence="11">
    <location>
        <begin position="1640"/>
        <end position="1777"/>
    </location>
</feature>
<evidence type="ECO:0000256" key="8">
    <source>
        <dbReference type="SAM" id="Phobius"/>
    </source>
</evidence>
<evidence type="ECO:0000313" key="12">
    <source>
        <dbReference type="EMBL" id="MST82998.1"/>
    </source>
</evidence>
<feature type="domain" description="T-Q ester bond containing" evidence="11">
    <location>
        <begin position="2360"/>
        <end position="2481"/>
    </location>
</feature>
<evidence type="ECO:0000256" key="6">
    <source>
        <dbReference type="SAM" id="Coils"/>
    </source>
</evidence>
<feature type="domain" description="T-Q ester bond containing" evidence="11">
    <location>
        <begin position="1778"/>
        <end position="1938"/>
    </location>
</feature>
<feature type="domain" description="SpaA-like prealbumin fold" evidence="10">
    <location>
        <begin position="832"/>
        <end position="896"/>
    </location>
</feature>
<feature type="region of interest" description="Disordered" evidence="7">
    <location>
        <begin position="2472"/>
        <end position="2492"/>
    </location>
</feature>
<dbReference type="InterPro" id="IPR041033">
    <property type="entry name" value="SpaA_PFL_dom_1"/>
</dbReference>
<dbReference type="InterPro" id="IPR013783">
    <property type="entry name" value="Ig-like_fold"/>
</dbReference>
<feature type="region of interest" description="Disordered" evidence="7">
    <location>
        <begin position="1255"/>
        <end position="1279"/>
    </location>
</feature>
<feature type="active site" description="Charge relay system" evidence="5">
    <location>
        <position position="219"/>
    </location>
</feature>
<dbReference type="InterPro" id="IPR041100">
    <property type="entry name" value="TQ"/>
</dbReference>
<feature type="chain" id="PRO_5030777743" evidence="9">
    <location>
        <begin position="38"/>
        <end position="2686"/>
    </location>
</feature>
<dbReference type="Gene3D" id="3.90.1720.10">
    <property type="entry name" value="endopeptidase domain like (from Nostoc punctiforme)"/>
    <property type="match status" value="1"/>
</dbReference>
<keyword evidence="3 5" id="KW-0378">Hydrolase</keyword>
<dbReference type="Gene3D" id="3.40.50.200">
    <property type="entry name" value="Peptidase S8/S53 domain"/>
    <property type="match status" value="1"/>
</dbReference>
<dbReference type="EMBL" id="VUMV01000012">
    <property type="protein sequence ID" value="MST82998.1"/>
    <property type="molecule type" value="Genomic_DNA"/>
</dbReference>
<feature type="domain" description="T-Q ester bond containing" evidence="11">
    <location>
        <begin position="2092"/>
        <end position="2226"/>
    </location>
</feature>
<evidence type="ECO:0000256" key="7">
    <source>
        <dbReference type="SAM" id="MobiDB-lite"/>
    </source>
</evidence>
<feature type="active site" description="Charge relay system" evidence="5">
    <location>
        <position position="247"/>
    </location>
</feature>
<organism evidence="12 13">
    <name type="scientific">Bilifractor porci</name>
    <dbReference type="NCBI Taxonomy" id="2606636"/>
    <lineage>
        <taxon>Bacteria</taxon>
        <taxon>Bacillati</taxon>
        <taxon>Bacillota</taxon>
        <taxon>Clostridia</taxon>
        <taxon>Lachnospirales</taxon>
        <taxon>Lachnospiraceae</taxon>
        <taxon>Bilifractor</taxon>
    </lineage>
</organism>
<feature type="compositionally biased region" description="Low complexity" evidence="7">
    <location>
        <begin position="2614"/>
        <end position="2626"/>
    </location>
</feature>
<dbReference type="InterPro" id="IPR036852">
    <property type="entry name" value="Peptidase_S8/S53_dom_sf"/>
</dbReference>
<dbReference type="NCBIfam" id="NF033903">
    <property type="entry name" value="VaFE_rpt"/>
    <property type="match status" value="7"/>
</dbReference>
<reference evidence="12 13" key="1">
    <citation type="submission" date="2019-08" db="EMBL/GenBank/DDBJ databases">
        <title>In-depth cultivation of the pig gut microbiome towards novel bacterial diversity and tailored functional studies.</title>
        <authorList>
            <person name="Wylensek D."/>
            <person name="Hitch T.C.A."/>
            <person name="Clavel T."/>
        </authorList>
    </citation>
    <scope>NUCLEOTIDE SEQUENCE [LARGE SCALE GENOMIC DNA]</scope>
    <source>
        <strain evidence="12 13">Oil+RF-744-WCA-WT-13</strain>
    </source>
</reference>